<accession>A0A8B8E3J4</accession>
<keyword evidence="2" id="KW-1185">Reference proteome</keyword>
<dbReference type="RefSeq" id="XP_022333881.1">
    <property type="nucleotide sequence ID" value="XM_022478173.1"/>
</dbReference>
<dbReference type="InterPro" id="IPR039635">
    <property type="entry name" value="ERMARD"/>
</dbReference>
<sequence>MEIFGVETCFSAKVHFLITKVGKDKLNERSFSLTPEGCIDWEKACSYLPGARSDSHEYFVTAVEALSPVFFEAEKHLLSSQWEDIWIKHKNHLKWIPENHHQAVEDSLKYLRSDNSSAHLLALQLLSSILERALGDVFENESCLQCPSLLKDILNSREITQVFGTRVIQILRILMGPPTSLNLRNLVWHGFSSPGEIPRRYGCFLYLTIPSLGRILEDKGKQPVAHRKLMELELDPSITRDFPDLKNHLSTVKTMIDITQSLHGRKTLLQCILGLVEDQRSMHAAILLLPQLEHLLRLTFASVNSCSERVLTAESDTLFTTLSEIFEKYLPNGDVNRISETLGESLMDLLFDLLVYPDGPRIRDRVGHGESNLQNFPESLSSAIVLAFVLVLWKCSKSADQNALFKDLTIFETQYSAFYHPLSIVKQKILQVAEDVARLPDVLQYDAELTPRKEPQHNSLLEILTIKADKDMFEAIQDVTKDMLQLICQDLGILQTPEEISNSLFQVFSDGRTMFQMFLEGKISTLYRFCDKQQNTLDFASKGTGACEAVIAGLLSRILTELQTSIQQVMSTLSVRQKQLADRCLRSRQRDNLIRLIRSCPFHCHSAHVVLLLCSWKLYTLSIHTGPKLLRFLKQLLQFVENLRTLTNPENNKWTDCVTAYREFMLKAKAALTELEKQRTP</sequence>
<gene>
    <name evidence="3" type="primary">LOC111130900</name>
</gene>
<dbReference type="OrthoDB" id="49386at2759"/>
<feature type="domain" description="DUF4209" evidence="1">
    <location>
        <begin position="131"/>
        <end position="209"/>
    </location>
</feature>
<dbReference type="InterPro" id="IPR025209">
    <property type="entry name" value="DUF4209"/>
</dbReference>
<dbReference type="KEGG" id="cvn:111130900"/>
<reference evidence="3" key="1">
    <citation type="submission" date="2025-08" db="UniProtKB">
        <authorList>
            <consortium name="RefSeq"/>
        </authorList>
    </citation>
    <scope>IDENTIFICATION</scope>
    <source>
        <tissue evidence="3">Whole sample</tissue>
    </source>
</reference>
<evidence type="ECO:0000313" key="3">
    <source>
        <dbReference type="RefSeq" id="XP_022333881.1"/>
    </source>
</evidence>
<evidence type="ECO:0000259" key="1">
    <source>
        <dbReference type="Pfam" id="PF13910"/>
    </source>
</evidence>
<dbReference type="AlphaFoldDB" id="A0A8B8E3J4"/>
<dbReference type="PANTHER" id="PTHR31701:SF2">
    <property type="entry name" value="ENDOPLASMIC RETICULUM MEMBRANE-ASSOCIATED RNA DEGRADATION PROTEIN"/>
    <property type="match status" value="1"/>
</dbReference>
<organism evidence="2 3">
    <name type="scientific">Crassostrea virginica</name>
    <name type="common">Eastern oyster</name>
    <dbReference type="NCBI Taxonomy" id="6565"/>
    <lineage>
        <taxon>Eukaryota</taxon>
        <taxon>Metazoa</taxon>
        <taxon>Spiralia</taxon>
        <taxon>Lophotrochozoa</taxon>
        <taxon>Mollusca</taxon>
        <taxon>Bivalvia</taxon>
        <taxon>Autobranchia</taxon>
        <taxon>Pteriomorphia</taxon>
        <taxon>Ostreida</taxon>
        <taxon>Ostreoidea</taxon>
        <taxon>Ostreidae</taxon>
        <taxon>Crassostrea</taxon>
    </lineage>
</organism>
<dbReference type="Pfam" id="PF13910">
    <property type="entry name" value="DUF4209"/>
    <property type="match status" value="1"/>
</dbReference>
<dbReference type="Proteomes" id="UP000694844">
    <property type="component" value="Chromosome 4"/>
</dbReference>
<dbReference type="PANTHER" id="PTHR31701">
    <property type="entry name" value="ENDOPLASMIC RETICULUM MEMBRANE-ASSOCIATED RNA DEGRADATION PROTEIN"/>
    <property type="match status" value="1"/>
</dbReference>
<protein>
    <submittedName>
        <fullName evidence="3">Endoplasmic reticulum membrane-associated RNA degradation protein-like</fullName>
    </submittedName>
</protein>
<dbReference type="GeneID" id="111130900"/>
<proteinExistence type="predicted"/>
<name>A0A8B8E3J4_CRAVI</name>
<evidence type="ECO:0000313" key="2">
    <source>
        <dbReference type="Proteomes" id="UP000694844"/>
    </source>
</evidence>